<dbReference type="SUPFAM" id="SSF52540">
    <property type="entry name" value="P-loop containing nucleoside triphosphate hydrolases"/>
    <property type="match status" value="1"/>
</dbReference>
<evidence type="ECO:0000313" key="2">
    <source>
        <dbReference type="EMBL" id="KIM68537.1"/>
    </source>
</evidence>
<dbReference type="InParanoid" id="A0A0C3AU95"/>
<dbReference type="InterPro" id="IPR027417">
    <property type="entry name" value="P-loop_NTPase"/>
</dbReference>
<proteinExistence type="predicted"/>
<dbReference type="AlphaFoldDB" id="A0A0C3AU95"/>
<evidence type="ECO:0000259" key="1">
    <source>
        <dbReference type="Pfam" id="PF01926"/>
    </source>
</evidence>
<keyword evidence="3" id="KW-1185">Reference proteome</keyword>
<protein>
    <recommendedName>
        <fullName evidence="1">G domain-containing protein</fullName>
    </recommendedName>
</protein>
<dbReference type="Gene3D" id="3.40.50.300">
    <property type="entry name" value="P-loop containing nucleotide triphosphate hydrolases"/>
    <property type="match status" value="1"/>
</dbReference>
<reference evidence="2 3" key="1">
    <citation type="submission" date="2014-04" db="EMBL/GenBank/DDBJ databases">
        <authorList>
            <consortium name="DOE Joint Genome Institute"/>
            <person name="Kuo A."/>
            <person name="Kohler A."/>
            <person name="Nagy L.G."/>
            <person name="Floudas D."/>
            <person name="Copeland A."/>
            <person name="Barry K.W."/>
            <person name="Cichocki N."/>
            <person name="Veneault-Fourrey C."/>
            <person name="LaButti K."/>
            <person name="Lindquist E.A."/>
            <person name="Lipzen A."/>
            <person name="Lundell T."/>
            <person name="Morin E."/>
            <person name="Murat C."/>
            <person name="Sun H."/>
            <person name="Tunlid A."/>
            <person name="Henrissat B."/>
            <person name="Grigoriev I.V."/>
            <person name="Hibbett D.S."/>
            <person name="Martin F."/>
            <person name="Nordberg H.P."/>
            <person name="Cantor M.N."/>
            <person name="Hua S.X."/>
        </authorList>
    </citation>
    <scope>NUCLEOTIDE SEQUENCE [LARGE SCALE GENOMIC DNA]</scope>
    <source>
        <strain evidence="2 3">Foug A</strain>
    </source>
</reference>
<dbReference type="GO" id="GO:0005525">
    <property type="term" value="F:GTP binding"/>
    <property type="evidence" value="ECO:0007669"/>
    <property type="project" value="InterPro"/>
</dbReference>
<dbReference type="EMBL" id="KN822009">
    <property type="protein sequence ID" value="KIM68537.1"/>
    <property type="molecule type" value="Genomic_DNA"/>
</dbReference>
<dbReference type="OrthoDB" id="59699at2759"/>
<dbReference type="HOGENOM" id="CLU_023805_1_1_1"/>
<dbReference type="InterPro" id="IPR006073">
    <property type="entry name" value="GTP-bd"/>
</dbReference>
<feature type="non-terminal residue" evidence="2">
    <location>
        <position position="1"/>
    </location>
</feature>
<feature type="domain" description="G" evidence="1">
    <location>
        <begin position="4"/>
        <end position="114"/>
    </location>
</feature>
<gene>
    <name evidence="2" type="ORF">SCLCIDRAFT_105948</name>
</gene>
<dbReference type="Proteomes" id="UP000053989">
    <property type="component" value="Unassembled WGS sequence"/>
</dbReference>
<organism evidence="2 3">
    <name type="scientific">Scleroderma citrinum Foug A</name>
    <dbReference type="NCBI Taxonomy" id="1036808"/>
    <lineage>
        <taxon>Eukaryota</taxon>
        <taxon>Fungi</taxon>
        <taxon>Dikarya</taxon>
        <taxon>Basidiomycota</taxon>
        <taxon>Agaricomycotina</taxon>
        <taxon>Agaricomycetes</taxon>
        <taxon>Agaricomycetidae</taxon>
        <taxon>Boletales</taxon>
        <taxon>Sclerodermatineae</taxon>
        <taxon>Sclerodermataceae</taxon>
        <taxon>Scleroderma</taxon>
    </lineage>
</organism>
<dbReference type="STRING" id="1036808.A0A0C3AU95"/>
<dbReference type="CDD" id="cd00882">
    <property type="entry name" value="Ras_like_GTPase"/>
    <property type="match status" value="1"/>
</dbReference>
<evidence type="ECO:0000313" key="3">
    <source>
        <dbReference type="Proteomes" id="UP000053989"/>
    </source>
</evidence>
<reference evidence="3" key="2">
    <citation type="submission" date="2015-01" db="EMBL/GenBank/DDBJ databases">
        <title>Evolutionary Origins and Diversification of the Mycorrhizal Mutualists.</title>
        <authorList>
            <consortium name="DOE Joint Genome Institute"/>
            <consortium name="Mycorrhizal Genomics Consortium"/>
            <person name="Kohler A."/>
            <person name="Kuo A."/>
            <person name="Nagy L.G."/>
            <person name="Floudas D."/>
            <person name="Copeland A."/>
            <person name="Barry K.W."/>
            <person name="Cichocki N."/>
            <person name="Veneault-Fourrey C."/>
            <person name="LaButti K."/>
            <person name="Lindquist E.A."/>
            <person name="Lipzen A."/>
            <person name="Lundell T."/>
            <person name="Morin E."/>
            <person name="Murat C."/>
            <person name="Riley R."/>
            <person name="Ohm R."/>
            <person name="Sun H."/>
            <person name="Tunlid A."/>
            <person name="Henrissat B."/>
            <person name="Grigoriev I.V."/>
            <person name="Hibbett D.S."/>
            <person name="Martin F."/>
        </authorList>
    </citation>
    <scope>NUCLEOTIDE SEQUENCE [LARGE SCALE GENOMIC DNA]</scope>
    <source>
        <strain evidence="3">Foug A</strain>
    </source>
</reference>
<sequence>GRFRILVIGRSNAGKTTLLQRVCNTTELPDIFNANGEKVNMAGDMKCTNYVQRGCHNIEDEVIFQNNSGFVFHDSRGFETGSVNELNLMKAFVADRAATMKLEKRIHVIWYCFSMADYERPILAAEEKFFNECNTGSVPVIAVLTKTDALRVPALNQYMREKSLTMKEAMSSTGEMAAQMLRRLRAKIESQLSGCKHPPKAYLEMACMNQEGADCGPLLRCTTEALDDMELQKLVISTQQVNISLNIEYAVKG</sequence>
<accession>A0A0C3AU95</accession>
<name>A0A0C3AU95_9AGAM</name>
<dbReference type="Pfam" id="PF01926">
    <property type="entry name" value="MMR_HSR1"/>
    <property type="match status" value="1"/>
</dbReference>